<reference evidence="3" key="1">
    <citation type="submission" date="2020-08" db="EMBL/GenBank/DDBJ databases">
        <title>Genome public.</title>
        <authorList>
            <person name="Liu C."/>
            <person name="Sun Q."/>
        </authorList>
    </citation>
    <scope>NUCLEOTIDE SEQUENCE</scope>
    <source>
        <strain evidence="3">NSJ-44</strain>
    </source>
</reference>
<sequence>MSQITDKIRKQFKESDDIRDAGLITPDDIVRYDDIVYGEDPTSQSLDVYRPKAAVGKVLPVIVSVHGGGWVYGDKERYQYYCMNLAQRGFAVVNFTYRLAPEFKYPSSLEDTNSVFTWVLDNALQYGFDVKHVFAVGDSAGAHNLGLYCGICTNADYAAEYDFKPPTGFSPTAIALNCGVYRITLAEGERDETQTLIQEFLPQRGSPKEIELINVLNHVTGNYPPTFLMTCTGDFVKEQAPILAAKLAQCDVPFIYRYYGDTDHVLGHVFHCNMRSADAKLCNDEECNFFKEFLQN</sequence>
<organism evidence="3 4">
    <name type="scientific">Luoshenia tenuis</name>
    <dbReference type="NCBI Taxonomy" id="2763654"/>
    <lineage>
        <taxon>Bacteria</taxon>
        <taxon>Bacillati</taxon>
        <taxon>Bacillota</taxon>
        <taxon>Clostridia</taxon>
        <taxon>Christensenellales</taxon>
        <taxon>Christensenellaceae</taxon>
        <taxon>Luoshenia</taxon>
    </lineage>
</organism>
<keyword evidence="4" id="KW-1185">Reference proteome</keyword>
<dbReference type="RefSeq" id="WP_249285899.1">
    <property type="nucleotide sequence ID" value="NZ_JACRSO010000006.1"/>
</dbReference>
<evidence type="ECO:0000259" key="2">
    <source>
        <dbReference type="Pfam" id="PF20434"/>
    </source>
</evidence>
<dbReference type="Proteomes" id="UP000654279">
    <property type="component" value="Unassembled WGS sequence"/>
</dbReference>
<gene>
    <name evidence="3" type="ORF">H8699_12050</name>
</gene>
<dbReference type="InterPro" id="IPR050300">
    <property type="entry name" value="GDXG_lipolytic_enzyme"/>
</dbReference>
<feature type="domain" description="BD-FAE-like" evidence="2">
    <location>
        <begin position="46"/>
        <end position="235"/>
    </location>
</feature>
<dbReference type="InterPro" id="IPR029058">
    <property type="entry name" value="AB_hydrolase_fold"/>
</dbReference>
<name>A0A926HP01_9FIRM</name>
<accession>A0A926HP01</accession>
<protein>
    <submittedName>
        <fullName evidence="3">Alpha/beta hydrolase</fullName>
    </submittedName>
</protein>
<comment type="caution">
    <text evidence="3">The sequence shown here is derived from an EMBL/GenBank/DDBJ whole genome shotgun (WGS) entry which is preliminary data.</text>
</comment>
<proteinExistence type="predicted"/>
<dbReference type="Pfam" id="PF20434">
    <property type="entry name" value="BD-FAE"/>
    <property type="match status" value="1"/>
</dbReference>
<dbReference type="AlphaFoldDB" id="A0A926HP01"/>
<evidence type="ECO:0000256" key="1">
    <source>
        <dbReference type="ARBA" id="ARBA00022801"/>
    </source>
</evidence>
<dbReference type="Gene3D" id="3.40.50.1820">
    <property type="entry name" value="alpha/beta hydrolase"/>
    <property type="match status" value="1"/>
</dbReference>
<dbReference type="GO" id="GO:0016787">
    <property type="term" value="F:hydrolase activity"/>
    <property type="evidence" value="ECO:0007669"/>
    <property type="project" value="UniProtKB-KW"/>
</dbReference>
<dbReference type="EMBL" id="JACRSO010000006">
    <property type="protein sequence ID" value="MBC8530165.1"/>
    <property type="molecule type" value="Genomic_DNA"/>
</dbReference>
<dbReference type="InterPro" id="IPR049492">
    <property type="entry name" value="BD-FAE-like_dom"/>
</dbReference>
<dbReference type="SUPFAM" id="SSF53474">
    <property type="entry name" value="alpha/beta-Hydrolases"/>
    <property type="match status" value="1"/>
</dbReference>
<keyword evidence="1 3" id="KW-0378">Hydrolase</keyword>
<evidence type="ECO:0000313" key="4">
    <source>
        <dbReference type="Proteomes" id="UP000654279"/>
    </source>
</evidence>
<dbReference type="PANTHER" id="PTHR48081">
    <property type="entry name" value="AB HYDROLASE SUPERFAMILY PROTEIN C4A8.06C"/>
    <property type="match status" value="1"/>
</dbReference>
<evidence type="ECO:0000313" key="3">
    <source>
        <dbReference type="EMBL" id="MBC8530165.1"/>
    </source>
</evidence>